<evidence type="ECO:0000313" key="1">
    <source>
        <dbReference type="EMBL" id="NEM90709.1"/>
    </source>
</evidence>
<sequence length="82" mass="9270">MEPASKTFEAELVEHRPGGVLRLAPPIAPFELVVRRRADGSELIRTPAELDAPELLLDTVRRDLDEMTVDEFIAEWKMPDSL</sequence>
<protein>
    <submittedName>
        <fullName evidence="1">Uncharacterized protein</fullName>
    </submittedName>
</protein>
<gene>
    <name evidence="1" type="ORF">G3T37_05005</name>
</gene>
<dbReference type="RefSeq" id="WP_163472327.1">
    <property type="nucleotide sequence ID" value="NZ_JAAGWZ010000001.1"/>
</dbReference>
<dbReference type="AlphaFoldDB" id="A0A7C9PMG3"/>
<organism evidence="1 2">
    <name type="scientific">Galbitalea soli</name>
    <dbReference type="NCBI Taxonomy" id="1268042"/>
    <lineage>
        <taxon>Bacteria</taxon>
        <taxon>Bacillati</taxon>
        <taxon>Actinomycetota</taxon>
        <taxon>Actinomycetes</taxon>
        <taxon>Micrococcales</taxon>
        <taxon>Microbacteriaceae</taxon>
        <taxon>Galbitalea</taxon>
    </lineage>
</organism>
<name>A0A7C9PMG3_9MICO</name>
<dbReference type="Proteomes" id="UP000479756">
    <property type="component" value="Unassembled WGS sequence"/>
</dbReference>
<dbReference type="EMBL" id="JAAGWZ010000001">
    <property type="protein sequence ID" value="NEM90709.1"/>
    <property type="molecule type" value="Genomic_DNA"/>
</dbReference>
<evidence type="ECO:0000313" key="2">
    <source>
        <dbReference type="Proteomes" id="UP000479756"/>
    </source>
</evidence>
<comment type="caution">
    <text evidence="1">The sequence shown here is derived from an EMBL/GenBank/DDBJ whole genome shotgun (WGS) entry which is preliminary data.</text>
</comment>
<keyword evidence="2" id="KW-1185">Reference proteome</keyword>
<reference evidence="1 2" key="1">
    <citation type="journal article" date="2014" name="Int. J. Syst. Evol. Microbiol.">
        <title>Description of Galbitalea soli gen. nov., sp. nov., and Frondihabitans sucicola sp. nov.</title>
        <authorList>
            <person name="Kim S.J."/>
            <person name="Lim J.M."/>
            <person name="Ahn J.H."/>
            <person name="Weon H.Y."/>
            <person name="Hamada M."/>
            <person name="Suzuki K."/>
            <person name="Ahn T.Y."/>
            <person name="Kwon S.W."/>
        </authorList>
    </citation>
    <scope>NUCLEOTIDE SEQUENCE [LARGE SCALE GENOMIC DNA]</scope>
    <source>
        <strain evidence="1 2">NBRC 108727</strain>
    </source>
</reference>
<proteinExistence type="predicted"/>
<accession>A0A7C9PMG3</accession>